<dbReference type="Pfam" id="PF00582">
    <property type="entry name" value="Usp"/>
    <property type="match status" value="2"/>
</dbReference>
<dbReference type="Proteomes" id="UP000482800">
    <property type="component" value="Unassembled WGS sequence"/>
</dbReference>
<protein>
    <submittedName>
        <fullName evidence="5">Universal stress protein</fullName>
    </submittedName>
</protein>
<feature type="domain" description="UspA" evidence="4">
    <location>
        <begin position="3"/>
        <end position="140"/>
    </location>
</feature>
<keyword evidence="6" id="KW-1185">Reference proteome</keyword>
<dbReference type="EMBL" id="BLPF01000002">
    <property type="protein sequence ID" value="GFJ81651.1"/>
    <property type="molecule type" value="Genomic_DNA"/>
</dbReference>
<organism evidence="5 6">
    <name type="scientific">Phytohabitans houttuyneae</name>
    <dbReference type="NCBI Taxonomy" id="1076126"/>
    <lineage>
        <taxon>Bacteria</taxon>
        <taxon>Bacillati</taxon>
        <taxon>Actinomycetota</taxon>
        <taxon>Actinomycetes</taxon>
        <taxon>Micromonosporales</taxon>
        <taxon>Micromonosporaceae</taxon>
    </lineage>
</organism>
<evidence type="ECO:0000256" key="1">
    <source>
        <dbReference type="ARBA" id="ARBA00008791"/>
    </source>
</evidence>
<evidence type="ECO:0000256" key="2">
    <source>
        <dbReference type="ARBA" id="ARBA00022741"/>
    </source>
</evidence>
<dbReference type="PANTHER" id="PTHR46268:SF27">
    <property type="entry name" value="UNIVERSAL STRESS PROTEIN RV2623"/>
    <property type="match status" value="1"/>
</dbReference>
<accession>A0A6V8KGQ4</accession>
<name>A0A6V8KGQ4_9ACTN</name>
<dbReference type="GO" id="GO:0005524">
    <property type="term" value="F:ATP binding"/>
    <property type="evidence" value="ECO:0007669"/>
    <property type="project" value="UniProtKB-KW"/>
</dbReference>
<sequence length="289" mass="29679">MTAVVVGVDGSPASTAAVALAVRVASERHRPVRVVHAFVWPLLHVPVGPSPYGPADGGLRHEAERIVGEAVAYAETCDARVSVSGDVIAGGVSAVLLAASRHAFAIVLGDRGLGGFTGLMVGSVAVQVAAHATCPVLVARGTARENGPVVVGVDGSPNSDRAVAFAAEEAVLRKTDLLAVHAWTGPVSTRPGDMRPLVYDPEQVAEDESRVLFEATAGLNERYPDLLVGHRVVRGRAAHTMITQSHGAQLVVVGARGRGGFAGLLLGSVSQGLLHHAECPVAIVRPTAA</sequence>
<comment type="caution">
    <text evidence="5">The sequence shown here is derived from an EMBL/GenBank/DDBJ whole genome shotgun (WGS) entry which is preliminary data.</text>
</comment>
<dbReference type="PANTHER" id="PTHR46268">
    <property type="entry name" value="STRESS RESPONSE PROTEIN NHAX"/>
    <property type="match status" value="1"/>
</dbReference>
<evidence type="ECO:0000259" key="4">
    <source>
        <dbReference type="Pfam" id="PF00582"/>
    </source>
</evidence>
<keyword evidence="3" id="KW-0067">ATP-binding</keyword>
<evidence type="ECO:0000313" key="5">
    <source>
        <dbReference type="EMBL" id="GFJ81651.1"/>
    </source>
</evidence>
<reference evidence="5 6" key="2">
    <citation type="submission" date="2020-03" db="EMBL/GenBank/DDBJ databases">
        <authorList>
            <person name="Ichikawa N."/>
            <person name="Kimura A."/>
            <person name="Kitahashi Y."/>
            <person name="Uohara A."/>
        </authorList>
    </citation>
    <scope>NUCLEOTIDE SEQUENCE [LARGE SCALE GENOMIC DNA]</scope>
    <source>
        <strain evidence="5 6">NBRC 108639</strain>
    </source>
</reference>
<evidence type="ECO:0000256" key="3">
    <source>
        <dbReference type="ARBA" id="ARBA00022840"/>
    </source>
</evidence>
<dbReference type="AlphaFoldDB" id="A0A6V8KGQ4"/>
<feature type="domain" description="UspA" evidence="4">
    <location>
        <begin position="148"/>
        <end position="285"/>
    </location>
</feature>
<dbReference type="RefSeq" id="WP_173061155.1">
    <property type="nucleotide sequence ID" value="NZ_BAABGO010000031.1"/>
</dbReference>
<comment type="similarity">
    <text evidence="1">Belongs to the universal stress protein A family.</text>
</comment>
<keyword evidence="2" id="KW-0547">Nucleotide-binding</keyword>
<evidence type="ECO:0000313" key="6">
    <source>
        <dbReference type="Proteomes" id="UP000482800"/>
    </source>
</evidence>
<dbReference type="SUPFAM" id="SSF52402">
    <property type="entry name" value="Adenine nucleotide alpha hydrolases-like"/>
    <property type="match status" value="2"/>
</dbReference>
<proteinExistence type="inferred from homology"/>
<dbReference type="InterPro" id="IPR014729">
    <property type="entry name" value="Rossmann-like_a/b/a_fold"/>
</dbReference>
<dbReference type="PRINTS" id="PR01438">
    <property type="entry name" value="UNVRSLSTRESS"/>
</dbReference>
<dbReference type="InterPro" id="IPR006015">
    <property type="entry name" value="Universal_stress_UspA"/>
</dbReference>
<dbReference type="InterPro" id="IPR006016">
    <property type="entry name" value="UspA"/>
</dbReference>
<dbReference type="Gene3D" id="3.40.50.620">
    <property type="entry name" value="HUPs"/>
    <property type="match status" value="2"/>
</dbReference>
<gene>
    <name evidence="5" type="ORF">Phou_058310</name>
</gene>
<reference evidence="5 6" key="1">
    <citation type="submission" date="2020-03" db="EMBL/GenBank/DDBJ databases">
        <title>Whole genome shotgun sequence of Phytohabitans houttuyneae NBRC 108639.</title>
        <authorList>
            <person name="Komaki H."/>
            <person name="Tamura T."/>
        </authorList>
    </citation>
    <scope>NUCLEOTIDE SEQUENCE [LARGE SCALE GENOMIC DNA]</scope>
    <source>
        <strain evidence="5 6">NBRC 108639</strain>
    </source>
</reference>